<gene>
    <name evidence="2" type="ORF">SAMN04488047_101353</name>
</gene>
<evidence type="ECO:0000313" key="2">
    <source>
        <dbReference type="EMBL" id="SFO89705.1"/>
    </source>
</evidence>
<reference evidence="2 3" key="1">
    <citation type="submission" date="2016-10" db="EMBL/GenBank/DDBJ databases">
        <authorList>
            <person name="de Groot N.N."/>
        </authorList>
    </citation>
    <scope>NUCLEOTIDE SEQUENCE [LARGE SCALE GENOMIC DNA]</scope>
    <source>
        <strain evidence="2 3">DSM 19547</strain>
    </source>
</reference>
<organism evidence="2 3">
    <name type="scientific">Tranquillimonas alkanivorans</name>
    <dbReference type="NCBI Taxonomy" id="441119"/>
    <lineage>
        <taxon>Bacteria</taxon>
        <taxon>Pseudomonadati</taxon>
        <taxon>Pseudomonadota</taxon>
        <taxon>Alphaproteobacteria</taxon>
        <taxon>Rhodobacterales</taxon>
        <taxon>Roseobacteraceae</taxon>
        <taxon>Tranquillimonas</taxon>
    </lineage>
</organism>
<keyword evidence="1" id="KW-0175">Coiled coil</keyword>
<dbReference type="OrthoDB" id="7626141at2"/>
<dbReference type="STRING" id="441119.SAMN04488047_101353"/>
<accession>A0A1I5KXB6</accession>
<dbReference type="Gene3D" id="1.10.287.470">
    <property type="entry name" value="Helix hairpin bin"/>
    <property type="match status" value="1"/>
</dbReference>
<protein>
    <submittedName>
        <fullName evidence="2">Biotin-lipoyl like</fullName>
    </submittedName>
</protein>
<dbReference type="PANTHER" id="PTHR30469:SF15">
    <property type="entry name" value="HLYD FAMILY OF SECRETION PROTEINS"/>
    <property type="match status" value="1"/>
</dbReference>
<evidence type="ECO:0000256" key="1">
    <source>
        <dbReference type="SAM" id="Coils"/>
    </source>
</evidence>
<dbReference type="Gene3D" id="2.40.30.170">
    <property type="match status" value="1"/>
</dbReference>
<keyword evidence="3" id="KW-1185">Reference proteome</keyword>
<proteinExistence type="predicted"/>
<dbReference type="RefSeq" id="WP_093416841.1">
    <property type="nucleotide sequence ID" value="NZ_FOXA01000001.1"/>
</dbReference>
<dbReference type="AlphaFoldDB" id="A0A1I5KXB6"/>
<dbReference type="Gene3D" id="2.40.50.100">
    <property type="match status" value="1"/>
</dbReference>
<dbReference type="PANTHER" id="PTHR30469">
    <property type="entry name" value="MULTIDRUG RESISTANCE PROTEIN MDTA"/>
    <property type="match status" value="1"/>
</dbReference>
<dbReference type="GO" id="GO:0015562">
    <property type="term" value="F:efflux transmembrane transporter activity"/>
    <property type="evidence" value="ECO:0007669"/>
    <property type="project" value="TreeGrafter"/>
</dbReference>
<dbReference type="SUPFAM" id="SSF111369">
    <property type="entry name" value="HlyD-like secretion proteins"/>
    <property type="match status" value="1"/>
</dbReference>
<feature type="coiled-coil region" evidence="1">
    <location>
        <begin position="199"/>
        <end position="233"/>
    </location>
</feature>
<dbReference type="Proteomes" id="UP000199356">
    <property type="component" value="Unassembled WGS sequence"/>
</dbReference>
<dbReference type="Gene3D" id="2.40.420.20">
    <property type="match status" value="1"/>
</dbReference>
<name>A0A1I5KXB6_9RHOB</name>
<dbReference type="EMBL" id="FOXA01000001">
    <property type="protein sequence ID" value="SFO89705.1"/>
    <property type="molecule type" value="Genomic_DNA"/>
</dbReference>
<sequence>MRFLRRSLVGLFLLAVTLGLLALAGNTFYSALQARWNEEPMDRPARERVFAVNVVEVSPETLTPEFATFGEVRARRSLEVRASAAGTVIELGEGVEEGGAVEAGQLLFRIDPSDAERALRVARADLRDAEAELRDARRSLEIARDDLQSVRAQSDLRTRALDRQRDLADRGVGTAALVEEAELSAAAAEQAVLSRRQSVADAEARVDLATTQLDRVEIEVAEAERDLSDTEIRAEFAGVLSEVSVVEGGLVSQNERLADLIDPDALEVAFRVSTPQYARLLDEEGDLIGAPLRVSLDVNGYTLETGGTVSRESAAVGEGQTGRLLFARLDSATGFRPGDFASVSVEEPPLERVARLPATAVDAAETVLVIGPEERLEVAAVEMLRRQGDDVIVRAPGLAGAEVVSERSPLLGAGIKVRPLRPGDAEAPSGDDESMVELSEERRAQLVALVEANEGMPDEAKQRVLAQLQEPQVPAQMVERIEARAGG</sequence>
<dbReference type="GO" id="GO:1990281">
    <property type="term" value="C:efflux pump complex"/>
    <property type="evidence" value="ECO:0007669"/>
    <property type="project" value="TreeGrafter"/>
</dbReference>
<evidence type="ECO:0000313" key="3">
    <source>
        <dbReference type="Proteomes" id="UP000199356"/>
    </source>
</evidence>
<feature type="coiled-coil region" evidence="1">
    <location>
        <begin position="119"/>
        <end position="153"/>
    </location>
</feature>